<dbReference type="GO" id="GO:0005694">
    <property type="term" value="C:chromosome"/>
    <property type="evidence" value="ECO:0007669"/>
    <property type="project" value="UniProtKB-SubCell"/>
</dbReference>
<evidence type="ECO:0000256" key="8">
    <source>
        <dbReference type="ARBA" id="ARBA00022771"/>
    </source>
</evidence>
<feature type="compositionally biased region" description="Gly residues" evidence="11">
    <location>
        <begin position="682"/>
        <end position="694"/>
    </location>
</feature>
<evidence type="ECO:0000256" key="5">
    <source>
        <dbReference type="ARBA" id="ARBA00022679"/>
    </source>
</evidence>
<dbReference type="InterPro" id="IPR001214">
    <property type="entry name" value="SET_dom"/>
</dbReference>
<evidence type="ECO:0000256" key="9">
    <source>
        <dbReference type="ARBA" id="ARBA00022833"/>
    </source>
</evidence>
<feature type="region of interest" description="Disordered" evidence="11">
    <location>
        <begin position="551"/>
        <end position="625"/>
    </location>
</feature>
<dbReference type="InterPro" id="IPR046341">
    <property type="entry name" value="SET_dom_sf"/>
</dbReference>
<dbReference type="Gene3D" id="2.170.270.10">
    <property type="entry name" value="SET domain"/>
    <property type="match status" value="1"/>
</dbReference>
<keyword evidence="8" id="KW-0863">Zinc-finger</keyword>
<feature type="compositionally biased region" description="Basic residues" evidence="11">
    <location>
        <begin position="446"/>
        <end position="460"/>
    </location>
</feature>
<reference evidence="16" key="1">
    <citation type="journal article" date="2019" name="Plant J.">
        <title>Chlorella vulgaris genome assembly and annotation reveals the molecular basis for metabolic acclimation to high light conditions.</title>
        <authorList>
            <person name="Cecchin M."/>
            <person name="Marcolungo L."/>
            <person name="Rossato M."/>
            <person name="Girolomoni L."/>
            <person name="Cosentino E."/>
            <person name="Cuine S."/>
            <person name="Li-Beisson Y."/>
            <person name="Delledonne M."/>
            <person name="Ballottari M."/>
        </authorList>
    </citation>
    <scope>NUCLEOTIDE SEQUENCE</scope>
    <source>
        <strain evidence="16">211/11P</strain>
    </source>
</reference>
<dbReference type="InterPro" id="IPR006560">
    <property type="entry name" value="AWS_dom"/>
</dbReference>
<dbReference type="PROSITE" id="PS51215">
    <property type="entry name" value="AWS"/>
    <property type="match status" value="1"/>
</dbReference>
<dbReference type="InterPro" id="IPR003616">
    <property type="entry name" value="Post-SET_dom"/>
</dbReference>
<keyword evidence="10" id="KW-0539">Nucleus</keyword>
<keyword evidence="6" id="KW-0949">S-adenosyl-L-methionine</keyword>
<feature type="compositionally biased region" description="Pro residues" evidence="11">
    <location>
        <begin position="1056"/>
        <end position="1068"/>
    </location>
</feature>
<feature type="compositionally biased region" description="Basic residues" evidence="11">
    <location>
        <begin position="1073"/>
        <end position="1086"/>
    </location>
</feature>
<dbReference type="SMART" id="SM00570">
    <property type="entry name" value="AWS"/>
    <property type="match status" value="1"/>
</dbReference>
<dbReference type="Proteomes" id="UP001055712">
    <property type="component" value="Unassembled WGS sequence"/>
</dbReference>
<evidence type="ECO:0000259" key="13">
    <source>
        <dbReference type="PROSITE" id="PS50868"/>
    </source>
</evidence>
<evidence type="ECO:0000259" key="12">
    <source>
        <dbReference type="PROSITE" id="PS50280"/>
    </source>
</evidence>
<dbReference type="PROSITE" id="PS50868">
    <property type="entry name" value="POST_SET"/>
    <property type="match status" value="1"/>
</dbReference>
<keyword evidence="5" id="KW-0808">Transferase</keyword>
<feature type="compositionally biased region" description="Low complexity" evidence="11">
    <location>
        <begin position="1327"/>
        <end position="1340"/>
    </location>
</feature>
<keyword evidence="7" id="KW-0479">Metal-binding</keyword>
<evidence type="ECO:0000256" key="7">
    <source>
        <dbReference type="ARBA" id="ARBA00022723"/>
    </source>
</evidence>
<dbReference type="SMART" id="SM00317">
    <property type="entry name" value="SET"/>
    <property type="match status" value="1"/>
</dbReference>
<feature type="compositionally biased region" description="Low complexity" evidence="11">
    <location>
        <begin position="1293"/>
        <end position="1302"/>
    </location>
</feature>
<proteinExistence type="predicted"/>
<accession>A0A9D4YWD6</accession>
<feature type="compositionally biased region" description="Low complexity" evidence="11">
    <location>
        <begin position="472"/>
        <end position="495"/>
    </location>
</feature>
<dbReference type="Pfam" id="PF07496">
    <property type="entry name" value="zf-CW"/>
    <property type="match status" value="1"/>
</dbReference>
<dbReference type="PANTHER" id="PTHR22884">
    <property type="entry name" value="SET DOMAIN PROTEINS"/>
    <property type="match status" value="1"/>
</dbReference>
<feature type="compositionally biased region" description="Low complexity" evidence="11">
    <location>
        <begin position="505"/>
        <end position="515"/>
    </location>
</feature>
<feature type="compositionally biased region" description="Polar residues" evidence="11">
    <location>
        <begin position="583"/>
        <end position="599"/>
    </location>
</feature>
<evidence type="ECO:0000256" key="6">
    <source>
        <dbReference type="ARBA" id="ARBA00022691"/>
    </source>
</evidence>
<feature type="region of interest" description="Disordered" evidence="11">
    <location>
        <begin position="743"/>
        <end position="808"/>
    </location>
</feature>
<keyword evidence="3" id="KW-0158">Chromosome</keyword>
<evidence type="ECO:0000256" key="3">
    <source>
        <dbReference type="ARBA" id="ARBA00022454"/>
    </source>
</evidence>
<evidence type="ECO:0008006" key="18">
    <source>
        <dbReference type="Google" id="ProtNLM"/>
    </source>
</evidence>
<feature type="compositionally biased region" description="Gly residues" evidence="11">
    <location>
        <begin position="1113"/>
        <end position="1128"/>
    </location>
</feature>
<feature type="compositionally biased region" description="Low complexity" evidence="11">
    <location>
        <begin position="563"/>
        <end position="577"/>
    </location>
</feature>
<feature type="region of interest" description="Disordered" evidence="11">
    <location>
        <begin position="1278"/>
        <end position="1415"/>
    </location>
</feature>
<feature type="domain" description="SET" evidence="12">
    <location>
        <begin position="174"/>
        <end position="294"/>
    </location>
</feature>
<feature type="compositionally biased region" description="Low complexity" evidence="11">
    <location>
        <begin position="1385"/>
        <end position="1395"/>
    </location>
</feature>
<dbReference type="Pfam" id="PF00856">
    <property type="entry name" value="SET"/>
    <property type="match status" value="1"/>
</dbReference>
<evidence type="ECO:0000256" key="11">
    <source>
        <dbReference type="SAM" id="MobiDB-lite"/>
    </source>
</evidence>
<feature type="domain" description="Post-SET" evidence="13">
    <location>
        <begin position="301"/>
        <end position="317"/>
    </location>
</feature>
<dbReference type="PROSITE" id="PS51050">
    <property type="entry name" value="ZF_CW"/>
    <property type="match status" value="1"/>
</dbReference>
<dbReference type="Pfam" id="PF17907">
    <property type="entry name" value="AWS"/>
    <property type="match status" value="1"/>
</dbReference>
<feature type="region of interest" description="Disordered" evidence="11">
    <location>
        <begin position="944"/>
        <end position="1246"/>
    </location>
</feature>
<feature type="region of interest" description="Disordered" evidence="11">
    <location>
        <begin position="76"/>
        <end position="96"/>
    </location>
</feature>
<dbReference type="InterPro" id="IPR011124">
    <property type="entry name" value="Znf_CW"/>
</dbReference>
<evidence type="ECO:0000256" key="1">
    <source>
        <dbReference type="ARBA" id="ARBA00004123"/>
    </source>
</evidence>
<dbReference type="SUPFAM" id="SSF82199">
    <property type="entry name" value="SET domain"/>
    <property type="match status" value="1"/>
</dbReference>
<gene>
    <name evidence="16" type="ORF">D9Q98_010101</name>
</gene>
<dbReference type="Gene3D" id="3.30.40.100">
    <property type="match status" value="1"/>
</dbReference>
<dbReference type="PROSITE" id="PS50280">
    <property type="entry name" value="SET"/>
    <property type="match status" value="1"/>
</dbReference>
<feature type="compositionally biased region" description="Low complexity" evidence="11">
    <location>
        <begin position="1087"/>
        <end position="1098"/>
    </location>
</feature>
<feature type="compositionally biased region" description="Basic and acidic residues" evidence="11">
    <location>
        <begin position="778"/>
        <end position="788"/>
    </location>
</feature>
<sequence length="1505" mass="157785">MAAHNQVVGGSPAAQLQSWVSCDKCSKWRRIPAALADSLEDDAQWFCEHNPDMAHNNCDIPQELTDAEIDQLNAEQEKEAAGGTGPAGAPRQQHKRPPVWQLITSNVYTHRERKVCNEDSIMVCNCPKIWATDTTTVGCGPDCLNRVLNTECDEEYCPSGSRCSNQRFTRREYAKLEVKRAGSKGFGLFAAEDLQEGQFLIEYLGEVLEEEEYHRRNEYFIETGQRHYYFMNVGNGEVIDASRRGNLGRFINHSCEPNCMTEKWVIGGTGGELAIGLFTMKDVAAGTELTFDYNFERQGDKPTKCLCGSKLCKGYIGGPQDKEGIAAVRAAIAAAAAEPEPEPDPEFIMVTEKEKDAALSAILDRVVGLGWEKGWTPKLSDRLHKLAARHGVDLANLSDDEEEVGALVPAVSLGLSDDERGGAAGAAAAAAATKRRQQQQQQRKPATARKARKPAARQRKPVAVVESDWEAEQSAASSGSDESEEPAASGSSGSDSDGDRREAAAGRAAARAARQSSAQAAARAAASLVGTADMPFRRRLKRFARVAAAETGVASPAGSTGSQPHHQQQGQGQQQPPRRLGSATGSKTAQSVASSTLGGSSLPLIPKRSSSLVAPSERAGMPKRRSEIDRRLAELVNTSGRLRETSPDIIIRVLRLFNLCDIGPTVGKIQADTDSQQQRPGSGSGGSGGGGGGPQRSDGSAPHTALHQNGSASDLAVSGGHHHESGCSLHRLAQQGGSAAAAAAAAAAAGREEGEVSPEPERSVQQPPHLQHFQRRHSASDWEPRQPQHEGVQPQSLGSPGKDRRAEVSSRVKAAWAEAQRSGHLSVRQSARIADLSLLLDVVLKTNTLSAKKEFIRCGILRQLLGVVGSNTGKQYSVILKKVLRVVESLPLTPDDMHHTRSAHGSFADLLRELAQSTDFEIRSTAYGMLRKFPVQGCTRPLLPDGALHSSAGSSRSRAPPPSMLSSPVAGGGPGLPPPPAAQWREGPPAALLSPGGGPPPPGHWRDGPPPPHMAGLPPSHDGFRQRDMMPPSRFAPGRGPAPLPHQGPGGRPGPMGRPFPPPPPPHMQYPAHHPHHGPTPPHHHFLQQQQQHAAGPPVRLPPPLPPGPPHSSGGGYSGGTPGGGAVNGGSSRAAAAAAASESGGGGGGGGGGLPGSAAGSSRKRSRWDQPNQPAGGSLQEEAAGAGSPRDARTPRALMPPGFGGGTGDGEQQQQQQQQHHDAPPSKRAANGVHGGGNGGGEGTAFADLAAAPSWDVETQFAVGTLGRSSSYLVAAGSDANLSPDGGAGGGAAATLSYSPVASGGGGGCGGNLSPPGQGQPSAATRPVSAAHSHVAPSSGSAGGGDDGRYASNGGGGGGGMHLSPMSEMSEEEGEDAPPPPGMPPLQQGHHQGQQDQHEEQLEGGSAAQSWDTPDAPFAAFVADMVRRRVGKYAQPDHPMSLSQQEAAQLYSKIRREIVAKEQQAYDARQAAGAFKPIERGKLEIKIREFVRESIRRYHERRSSF</sequence>
<dbReference type="GO" id="GO:0008270">
    <property type="term" value="F:zinc ion binding"/>
    <property type="evidence" value="ECO:0007669"/>
    <property type="project" value="UniProtKB-KW"/>
</dbReference>
<keyword evidence="4" id="KW-0489">Methyltransferase</keyword>
<dbReference type="GO" id="GO:0032259">
    <property type="term" value="P:methylation"/>
    <property type="evidence" value="ECO:0007669"/>
    <property type="project" value="UniProtKB-KW"/>
</dbReference>
<name>A0A9D4YWD6_CHLVU</name>
<feature type="domain" description="CW-type" evidence="14">
    <location>
        <begin position="13"/>
        <end position="66"/>
    </location>
</feature>
<feature type="region of interest" description="Disordered" evidence="11">
    <location>
        <begin position="670"/>
        <end position="726"/>
    </location>
</feature>
<dbReference type="OrthoDB" id="2422440at2759"/>
<evidence type="ECO:0000256" key="4">
    <source>
        <dbReference type="ARBA" id="ARBA00022603"/>
    </source>
</evidence>
<evidence type="ECO:0000259" key="15">
    <source>
        <dbReference type="PROSITE" id="PS51215"/>
    </source>
</evidence>
<feature type="compositionally biased region" description="Pro residues" evidence="11">
    <location>
        <begin position="1099"/>
        <end position="1110"/>
    </location>
</feature>
<dbReference type="GO" id="GO:0005634">
    <property type="term" value="C:nucleus"/>
    <property type="evidence" value="ECO:0007669"/>
    <property type="project" value="UniProtKB-SubCell"/>
</dbReference>
<comment type="caution">
    <text evidence="16">The sequence shown here is derived from an EMBL/GenBank/DDBJ whole genome shotgun (WGS) entry which is preliminary data.</text>
</comment>
<organism evidence="16 17">
    <name type="scientific">Chlorella vulgaris</name>
    <name type="common">Green alga</name>
    <dbReference type="NCBI Taxonomy" id="3077"/>
    <lineage>
        <taxon>Eukaryota</taxon>
        <taxon>Viridiplantae</taxon>
        <taxon>Chlorophyta</taxon>
        <taxon>core chlorophytes</taxon>
        <taxon>Trebouxiophyceae</taxon>
        <taxon>Chlorellales</taxon>
        <taxon>Chlorellaceae</taxon>
        <taxon>Chlorella clade</taxon>
        <taxon>Chlorella</taxon>
    </lineage>
</organism>
<feature type="compositionally biased region" description="Low complexity" evidence="11">
    <location>
        <begin position="950"/>
        <end position="969"/>
    </location>
</feature>
<keyword evidence="17" id="KW-1185">Reference proteome</keyword>
<reference evidence="16" key="2">
    <citation type="submission" date="2020-11" db="EMBL/GenBank/DDBJ databases">
        <authorList>
            <person name="Cecchin M."/>
            <person name="Marcolungo L."/>
            <person name="Rossato M."/>
            <person name="Girolomoni L."/>
            <person name="Cosentino E."/>
            <person name="Cuine S."/>
            <person name="Li-Beisson Y."/>
            <person name="Delledonne M."/>
            <person name="Ballottari M."/>
        </authorList>
    </citation>
    <scope>NUCLEOTIDE SEQUENCE</scope>
    <source>
        <strain evidence="16">211/11P</strain>
        <tissue evidence="16">Whole cell</tissue>
    </source>
</reference>
<dbReference type="GO" id="GO:0046975">
    <property type="term" value="F:histone H3K36 methyltransferase activity"/>
    <property type="evidence" value="ECO:0007669"/>
    <property type="project" value="InterPro"/>
</dbReference>
<dbReference type="EMBL" id="SIDB01000008">
    <property type="protein sequence ID" value="KAI3429788.1"/>
    <property type="molecule type" value="Genomic_DNA"/>
</dbReference>
<feature type="compositionally biased region" description="Pro residues" evidence="11">
    <location>
        <begin position="997"/>
        <end position="1013"/>
    </location>
</feature>
<feature type="domain" description="AWS" evidence="15">
    <location>
        <begin position="119"/>
        <end position="172"/>
    </location>
</feature>
<evidence type="ECO:0000259" key="14">
    <source>
        <dbReference type="PROSITE" id="PS51050"/>
    </source>
</evidence>
<dbReference type="InterPro" id="IPR050777">
    <property type="entry name" value="SET2_Histone-Lys_MeTrsfase"/>
</dbReference>
<feature type="compositionally biased region" description="Basic and acidic residues" evidence="11">
    <location>
        <begin position="750"/>
        <end position="762"/>
    </location>
</feature>
<feature type="compositionally biased region" description="Gly residues" evidence="11">
    <location>
        <begin position="1233"/>
        <end position="1243"/>
    </location>
</feature>
<evidence type="ECO:0000313" key="16">
    <source>
        <dbReference type="EMBL" id="KAI3429788.1"/>
    </source>
</evidence>
<feature type="compositionally biased region" description="Low complexity" evidence="11">
    <location>
        <begin position="1129"/>
        <end position="1142"/>
    </location>
</feature>
<feature type="region of interest" description="Disordered" evidence="11">
    <location>
        <begin position="415"/>
        <end position="515"/>
    </location>
</feature>
<evidence type="ECO:0000256" key="2">
    <source>
        <dbReference type="ARBA" id="ARBA00004286"/>
    </source>
</evidence>
<feature type="compositionally biased region" description="Gly residues" evidence="11">
    <location>
        <begin position="1143"/>
        <end position="1155"/>
    </location>
</feature>
<dbReference type="InterPro" id="IPR044437">
    <property type="entry name" value="SETD2/Set2_SET"/>
</dbReference>
<dbReference type="CDD" id="cd19172">
    <property type="entry name" value="SET_SETD2"/>
    <property type="match status" value="1"/>
</dbReference>
<feature type="compositionally biased region" description="Low complexity" evidence="11">
    <location>
        <begin position="425"/>
        <end position="445"/>
    </location>
</feature>
<comment type="subcellular location">
    <subcellularLocation>
        <location evidence="2">Chromosome</location>
    </subcellularLocation>
    <subcellularLocation>
        <location evidence="1">Nucleus</location>
    </subcellularLocation>
</comment>
<protein>
    <recommendedName>
        <fullName evidence="18">Histone-lysine N-methyltransferase ASHH2</fullName>
    </recommendedName>
</protein>
<evidence type="ECO:0000256" key="10">
    <source>
        <dbReference type="ARBA" id="ARBA00023242"/>
    </source>
</evidence>
<evidence type="ECO:0000313" key="17">
    <source>
        <dbReference type="Proteomes" id="UP001055712"/>
    </source>
</evidence>
<keyword evidence="9" id="KW-0862">Zinc</keyword>